<evidence type="ECO:0008006" key="4">
    <source>
        <dbReference type="Google" id="ProtNLM"/>
    </source>
</evidence>
<sequence>MNVVSSIVTRLVAVAAASALSACAIPNAETLSPFQEPWPWARIVAVNRTSQDVLAVRASSCETGPAPRQSQSTPSFCFLGKKPERPMAISWTNDRAGSQHTATVPVPPLWPEEPRSHDLTTGYLCVLLRDDSRASLVVTATAEACAVL</sequence>
<feature type="chain" id="PRO_5014769072" description="Ig-like domain-containing protein" evidence="1">
    <location>
        <begin position="25"/>
        <end position="148"/>
    </location>
</feature>
<name>A0A2N5CB24_9BURK</name>
<gene>
    <name evidence="2" type="ORF">CYJ10_16425</name>
</gene>
<keyword evidence="1" id="KW-0732">Signal</keyword>
<evidence type="ECO:0000256" key="1">
    <source>
        <dbReference type="SAM" id="SignalP"/>
    </source>
</evidence>
<evidence type="ECO:0000313" key="2">
    <source>
        <dbReference type="EMBL" id="PLP99415.1"/>
    </source>
</evidence>
<evidence type="ECO:0000313" key="3">
    <source>
        <dbReference type="Proteomes" id="UP000234341"/>
    </source>
</evidence>
<dbReference type="EMBL" id="PJRP01000007">
    <property type="protein sequence ID" value="PLP99415.1"/>
    <property type="molecule type" value="Genomic_DNA"/>
</dbReference>
<dbReference type="RefSeq" id="WP_101682561.1">
    <property type="nucleotide sequence ID" value="NZ_PJRP01000007.1"/>
</dbReference>
<accession>A0A2N5CB24</accession>
<organism evidence="2 3">
    <name type="scientific">Cupriavidus pauculus</name>
    <dbReference type="NCBI Taxonomy" id="82633"/>
    <lineage>
        <taxon>Bacteria</taxon>
        <taxon>Pseudomonadati</taxon>
        <taxon>Pseudomonadota</taxon>
        <taxon>Betaproteobacteria</taxon>
        <taxon>Burkholderiales</taxon>
        <taxon>Burkholderiaceae</taxon>
        <taxon>Cupriavidus</taxon>
    </lineage>
</organism>
<dbReference type="AlphaFoldDB" id="A0A2N5CB24"/>
<feature type="signal peptide" evidence="1">
    <location>
        <begin position="1"/>
        <end position="24"/>
    </location>
</feature>
<proteinExistence type="predicted"/>
<comment type="caution">
    <text evidence="2">The sequence shown here is derived from an EMBL/GenBank/DDBJ whole genome shotgun (WGS) entry which is preliminary data.</text>
</comment>
<reference evidence="2 3" key="1">
    <citation type="submission" date="2017-12" db="EMBL/GenBank/DDBJ databases">
        <title>Genome sequence of the active heterotrophic nitrifier-denitrifier, Cupriavidus pauculus UM1.</title>
        <authorList>
            <person name="Putonti C."/>
            <person name="Castignetti D."/>
        </authorList>
    </citation>
    <scope>NUCLEOTIDE SEQUENCE [LARGE SCALE GENOMIC DNA]</scope>
    <source>
        <strain evidence="2 3">UM1</strain>
    </source>
</reference>
<dbReference type="OrthoDB" id="8965053at2"/>
<protein>
    <recommendedName>
        <fullName evidence="4">Ig-like domain-containing protein</fullName>
    </recommendedName>
</protein>
<dbReference type="Proteomes" id="UP000234341">
    <property type="component" value="Unassembled WGS sequence"/>
</dbReference>